<dbReference type="AlphaFoldDB" id="A0A2U3LIE7"/>
<dbReference type="Proteomes" id="UP000238916">
    <property type="component" value="Unassembled WGS sequence"/>
</dbReference>
<accession>A0A2U3LIE7</accession>
<evidence type="ECO:0000313" key="1">
    <source>
        <dbReference type="EMBL" id="SPF51589.1"/>
    </source>
</evidence>
<organism evidence="1 2">
    <name type="scientific">Candidatus Desulfosporosinus infrequens</name>
    <dbReference type="NCBI Taxonomy" id="2043169"/>
    <lineage>
        <taxon>Bacteria</taxon>
        <taxon>Bacillati</taxon>
        <taxon>Bacillota</taxon>
        <taxon>Clostridia</taxon>
        <taxon>Eubacteriales</taxon>
        <taxon>Desulfitobacteriaceae</taxon>
        <taxon>Desulfosporosinus</taxon>
    </lineage>
</organism>
<protein>
    <submittedName>
        <fullName evidence="1">Uncharacterized protein</fullName>
    </submittedName>
</protein>
<reference evidence="2" key="1">
    <citation type="submission" date="2018-02" db="EMBL/GenBank/DDBJ databases">
        <authorList>
            <person name="Hausmann B."/>
        </authorList>
    </citation>
    <scope>NUCLEOTIDE SEQUENCE [LARGE SCALE GENOMIC DNA]</scope>
    <source>
        <strain evidence="2">Peat soil MAG SbF1</strain>
    </source>
</reference>
<dbReference type="EMBL" id="OMOF01000463">
    <property type="protein sequence ID" value="SPF51589.1"/>
    <property type="molecule type" value="Genomic_DNA"/>
</dbReference>
<proteinExistence type="predicted"/>
<sequence>MDSKRLLELCQEKGISYSEKQLRDYHKAGLIPEPKTKSMGRGKGSSTEYPDETIEILLSISDLKNNGIRKNDDIAWNLFMTGYNHISVDKIKAVIFGTKILEEIKNAKEKINPEFDALDMAEQIIESERGKKNCNLIPKDFSSLSDKDLEPIIKGLLRTSFGDISFFKEFENEAEVEYIGSLYSDQLEKIKNDAGNKFISFLGPLLDESILEEMQYFLENQNKGFIPKLVHFAGLEEGVYNINPLTLRTSRIYIKLMTTFLNLKPNKKEASCLIPLLIKMQIKNKYILSENELDLIEEIIFRDNVFSLAEFMKITGIIFNR</sequence>
<gene>
    <name evidence="1" type="ORF">SBF1_5150001</name>
</gene>
<name>A0A2U3LIE7_9FIRM</name>
<evidence type="ECO:0000313" key="2">
    <source>
        <dbReference type="Proteomes" id="UP000238916"/>
    </source>
</evidence>